<evidence type="ECO:0000256" key="1">
    <source>
        <dbReference type="SAM" id="MobiDB-lite"/>
    </source>
</evidence>
<protein>
    <submittedName>
        <fullName evidence="2">Uncharacterized protein</fullName>
    </submittedName>
</protein>
<feature type="compositionally biased region" description="Polar residues" evidence="1">
    <location>
        <begin position="1146"/>
        <end position="1158"/>
    </location>
</feature>
<feature type="region of interest" description="Disordered" evidence="1">
    <location>
        <begin position="472"/>
        <end position="501"/>
    </location>
</feature>
<keyword evidence="3" id="KW-1185">Reference proteome</keyword>
<reference evidence="2 3" key="1">
    <citation type="journal article" date="2020" name="bioRxiv">
        <title>Sequence and annotation of 42 cannabis genomes reveals extensive copy number variation in cannabinoid synthesis and pathogen resistance genes.</title>
        <authorList>
            <person name="Mckernan K.J."/>
            <person name="Helbert Y."/>
            <person name="Kane L.T."/>
            <person name="Ebling H."/>
            <person name="Zhang L."/>
            <person name="Liu B."/>
            <person name="Eaton Z."/>
            <person name="Mclaughlin S."/>
            <person name="Kingan S."/>
            <person name="Baybayan P."/>
            <person name="Concepcion G."/>
            <person name="Jordan M."/>
            <person name="Riva A."/>
            <person name="Barbazuk W."/>
            <person name="Harkins T."/>
        </authorList>
    </citation>
    <scope>NUCLEOTIDE SEQUENCE [LARGE SCALE GENOMIC DNA]</scope>
    <source>
        <strain evidence="3">cv. Jamaican Lion 4</strain>
        <tissue evidence="2">Leaf</tissue>
    </source>
</reference>
<feature type="compositionally biased region" description="Polar residues" evidence="1">
    <location>
        <begin position="1428"/>
        <end position="1441"/>
    </location>
</feature>
<feature type="compositionally biased region" description="Low complexity" evidence="1">
    <location>
        <begin position="642"/>
        <end position="659"/>
    </location>
</feature>
<feature type="compositionally biased region" description="Low complexity" evidence="1">
    <location>
        <begin position="142"/>
        <end position="163"/>
    </location>
</feature>
<feature type="compositionally biased region" description="Low complexity" evidence="1">
    <location>
        <begin position="520"/>
        <end position="531"/>
    </location>
</feature>
<accession>A0A7J6DNB4</accession>
<sequence length="1479" mass="164136">ALFFFMDEDSSTQDETKVEGEFYKRMLSVEKHPPTDPSSSSDHNHNLNHNHHEIDDTLPQLDLSNPTTTLLPKFSIRDYVFTSRNKDIKTNWPFSQKNLQLCLKHGVKDVLPPFQTIDSVKNQTLKRPCTVEEEEEEEEENIASNTNIITNSNTNTTNINSNIFDGEPSESPVDDDNDENNHDDHDHPEVLLDSFNNTQAQQLNQKQKQKQLITSCGSGENDTTTSSTVCQSEFIDHNQDHSTEPAPPPPLPPLPPFVHKNQTTNRNSGSKKCRLIVKFGSNLDRSSAEDIASNCSNPSESMASKVCPVCKVFSSSSNTTLNAHIDQCLSVESTSPKWTVDSSTKLSRHRIKPRKTKLMVDIYATAIPCTLEDLDRRNGSNWATVVSSFPIQQSNDKSDHHEMMIMPLEDDSKRVSSSSGPSSSSDHHHHNSDDVDDDVGAVYIDSNGIKLRILSKSDDIPSVSKLIEHLRPRKPLKGATNNNNNNIKGTKFLSTRKKKRRQYKYNKYLNKLAQTKRKLLSSSKSPRSPLKNGGQGKQYGAERSNMEKQVNPSNPVTLGRWVCSKRTGVAKKVNSEARHQQVQRKWPGNEDSGVESLQSRLDRNGEEEDVMDLSPENSDSRLEKVFYEARACHKREQPPPSSGLKRSAKSSLSSATSRGNAVERSFGTMKPRQLRKDMPPSSANDYRMLKPPKCTSPVEDFEPPPSHASKFRSKARKISSAREHLLSSQRSSPVAEADDSDVANNFSALKKSQVHLMTETETDDEAALWNSDASNEFHRKFAGNESESDDDMNNETSLCRSTGFEVRQNTGVLGIAGRNAAKVSENLFSSTLDKADDDMGPTCEEEDLQCSQDDPIRDSALANWRKSADPEVHKPGNRSKILSNSLQYKGALFDVEGLTGPGGTSFVSEQETFYSDRLGDDGMLVQDVNIGEEQESDEDGEASRFPEVDPILIPGPPGSFLPSPRDMGSEDFQGNSSLTTSRVQSSQDQHDFIDGDSSDSPVSATSTISNFTATRDDHHRKHAELLPSVVHQHQAIQDKIRSSLSGGSVDSSIENVPIVPRTTTNTAAERVTYDREKFKANNKIPLNDEPCCCQRKERAAQGVVLDYQESQLLRRRAMTSVIMENQQTSCNLNNRPNNNNMESRSDMYTPSSTCPTSKSEQEVVHRPAVNSSGNQNAMRGSAADAAVAKFTSRGDCDSMSPSSNSILRLMGKNLMVVNRDQDESVPQAQAQSQSQLNHITSPFSTFTGVSPSSTTQNHVYRPFQHPNFQRGSIFPGQQCVDPRISNGMRTYEGAACSFSNHRMDSGFGINMELREFEADYSIETPHRKFKTVLSGVSPVKEIITIDDAPETEADLTGDHTAKYSRGFGENPIVSSSGIMIPNYNAKRSNTSFYSCQSDHDQSMHPEPPLVHHHHHHHHSSGFHSLSSRQPNSSPARWSTCPTDDGSAGNHPYITASSSSSRGHMRSPAAMYNNNRQSLR</sequence>
<feature type="compositionally biased region" description="Basic residues" evidence="1">
    <location>
        <begin position="1410"/>
        <end position="1420"/>
    </location>
</feature>
<feature type="region of interest" description="Disordered" evidence="1">
    <location>
        <begin position="131"/>
        <end position="190"/>
    </location>
</feature>
<feature type="compositionally biased region" description="Polar residues" evidence="1">
    <location>
        <begin position="972"/>
        <end position="987"/>
    </location>
</feature>
<feature type="region of interest" description="Disordered" evidence="1">
    <location>
        <begin position="411"/>
        <end position="439"/>
    </location>
</feature>
<feature type="region of interest" description="Disordered" evidence="1">
    <location>
        <begin position="238"/>
        <end position="268"/>
    </location>
</feature>
<feature type="region of interest" description="Disordered" evidence="1">
    <location>
        <begin position="514"/>
        <end position="558"/>
    </location>
</feature>
<feature type="compositionally biased region" description="Basic and acidic residues" evidence="1">
    <location>
        <begin position="179"/>
        <end position="190"/>
    </location>
</feature>
<feature type="compositionally biased region" description="Acidic residues" evidence="1">
    <location>
        <begin position="131"/>
        <end position="141"/>
    </location>
</feature>
<feature type="region of interest" description="Disordered" evidence="1">
    <location>
        <begin position="1129"/>
        <end position="1161"/>
    </location>
</feature>
<proteinExistence type="predicted"/>
<evidence type="ECO:0000313" key="2">
    <source>
        <dbReference type="EMBL" id="KAF4347604.1"/>
    </source>
</evidence>
<feature type="compositionally biased region" description="Basic and acidic residues" evidence="1">
    <location>
        <begin position="618"/>
        <end position="637"/>
    </location>
</feature>
<comment type="caution">
    <text evidence="2">The sequence shown here is derived from an EMBL/GenBank/DDBJ whole genome shotgun (WGS) entry which is preliminary data.</text>
</comment>
<name>A0A7J6DNB4_CANSA</name>
<feature type="region of interest" description="Disordered" evidence="1">
    <location>
        <begin position="1394"/>
        <end position="1479"/>
    </location>
</feature>
<organism evidence="2 3">
    <name type="scientific">Cannabis sativa</name>
    <name type="common">Hemp</name>
    <name type="synonym">Marijuana</name>
    <dbReference type="NCBI Taxonomy" id="3483"/>
    <lineage>
        <taxon>Eukaryota</taxon>
        <taxon>Viridiplantae</taxon>
        <taxon>Streptophyta</taxon>
        <taxon>Embryophyta</taxon>
        <taxon>Tracheophyta</taxon>
        <taxon>Spermatophyta</taxon>
        <taxon>Magnoliopsida</taxon>
        <taxon>eudicotyledons</taxon>
        <taxon>Gunneridae</taxon>
        <taxon>Pentapetalae</taxon>
        <taxon>rosids</taxon>
        <taxon>fabids</taxon>
        <taxon>Rosales</taxon>
        <taxon>Cannabaceae</taxon>
        <taxon>Cannabis</taxon>
    </lineage>
</organism>
<dbReference type="PANTHER" id="PTHR35767:SF1">
    <property type="entry name" value="HAPLESS PROTEIN"/>
    <property type="match status" value="1"/>
</dbReference>
<feature type="compositionally biased region" description="Low complexity" evidence="1">
    <location>
        <begin position="415"/>
        <end position="424"/>
    </location>
</feature>
<feature type="compositionally biased region" description="Basic and acidic residues" evidence="1">
    <location>
        <begin position="42"/>
        <end position="52"/>
    </location>
</feature>
<feature type="compositionally biased region" description="Low complexity" evidence="1">
    <location>
        <begin position="1131"/>
        <end position="1140"/>
    </location>
</feature>
<dbReference type="Proteomes" id="UP000583929">
    <property type="component" value="Unassembled WGS sequence"/>
</dbReference>
<dbReference type="EMBL" id="JAATIQ010000791">
    <property type="protein sequence ID" value="KAF4347604.1"/>
    <property type="molecule type" value="Genomic_DNA"/>
</dbReference>
<evidence type="ECO:0000313" key="3">
    <source>
        <dbReference type="Proteomes" id="UP000583929"/>
    </source>
</evidence>
<feature type="region of interest" description="Disordered" evidence="1">
    <location>
        <begin position="30"/>
        <end position="52"/>
    </location>
</feature>
<feature type="compositionally biased region" description="Pro residues" evidence="1">
    <location>
        <begin position="245"/>
        <end position="256"/>
    </location>
</feature>
<dbReference type="PANTHER" id="PTHR35767">
    <property type="entry name" value="HAPLESS PROTEIN"/>
    <property type="match status" value="1"/>
</dbReference>
<feature type="region of interest" description="Disordered" evidence="1">
    <location>
        <begin position="932"/>
        <end position="1005"/>
    </location>
</feature>
<gene>
    <name evidence="2" type="ORF">G4B88_031221</name>
</gene>
<feature type="compositionally biased region" description="Polar residues" evidence="1">
    <location>
        <begin position="547"/>
        <end position="556"/>
    </location>
</feature>
<dbReference type="Gene3D" id="3.30.160.60">
    <property type="entry name" value="Classic Zinc Finger"/>
    <property type="match status" value="1"/>
</dbReference>
<feature type="compositionally biased region" description="Basic residues" evidence="1">
    <location>
        <begin position="709"/>
        <end position="719"/>
    </location>
</feature>
<feature type="non-terminal residue" evidence="2">
    <location>
        <position position="1"/>
    </location>
</feature>
<feature type="region of interest" description="Disordered" evidence="1">
    <location>
        <begin position="571"/>
        <end position="739"/>
    </location>
</feature>